<dbReference type="EMBL" id="JANAVB010014797">
    <property type="protein sequence ID" value="KAJ6833841.1"/>
    <property type="molecule type" value="Genomic_DNA"/>
</dbReference>
<feature type="region of interest" description="Disordered" evidence="1">
    <location>
        <begin position="1"/>
        <end position="49"/>
    </location>
</feature>
<evidence type="ECO:0000313" key="2">
    <source>
        <dbReference type="EMBL" id="KAJ6833841.1"/>
    </source>
</evidence>
<name>A0AAX6GZS4_IRIPA</name>
<protein>
    <submittedName>
        <fullName evidence="2">Uncharacterized protein</fullName>
    </submittedName>
</protein>
<reference evidence="2" key="2">
    <citation type="submission" date="2023-04" db="EMBL/GenBank/DDBJ databases">
        <authorList>
            <person name="Bruccoleri R.E."/>
            <person name="Oakeley E.J."/>
            <person name="Faust A.-M."/>
            <person name="Dessus-Babus S."/>
            <person name="Altorfer M."/>
            <person name="Burckhardt D."/>
            <person name="Oertli M."/>
            <person name="Naumann U."/>
            <person name="Petersen F."/>
            <person name="Wong J."/>
        </authorList>
    </citation>
    <scope>NUCLEOTIDE SEQUENCE</scope>
    <source>
        <strain evidence="2">GSM-AAB239-AS_SAM_17_03QT</strain>
        <tissue evidence="2">Leaf</tissue>
    </source>
</reference>
<organism evidence="2 3">
    <name type="scientific">Iris pallida</name>
    <name type="common">Sweet iris</name>
    <dbReference type="NCBI Taxonomy" id="29817"/>
    <lineage>
        <taxon>Eukaryota</taxon>
        <taxon>Viridiplantae</taxon>
        <taxon>Streptophyta</taxon>
        <taxon>Embryophyta</taxon>
        <taxon>Tracheophyta</taxon>
        <taxon>Spermatophyta</taxon>
        <taxon>Magnoliopsida</taxon>
        <taxon>Liliopsida</taxon>
        <taxon>Asparagales</taxon>
        <taxon>Iridaceae</taxon>
        <taxon>Iridoideae</taxon>
        <taxon>Irideae</taxon>
        <taxon>Iris</taxon>
    </lineage>
</organism>
<feature type="compositionally biased region" description="Polar residues" evidence="1">
    <location>
        <begin position="1"/>
        <end position="10"/>
    </location>
</feature>
<dbReference type="AlphaFoldDB" id="A0AAX6GZS4"/>
<comment type="caution">
    <text evidence="2">The sequence shown here is derived from an EMBL/GenBank/DDBJ whole genome shotgun (WGS) entry which is preliminary data.</text>
</comment>
<proteinExistence type="predicted"/>
<dbReference type="Proteomes" id="UP001140949">
    <property type="component" value="Unassembled WGS sequence"/>
</dbReference>
<gene>
    <name evidence="2" type="ORF">M6B38_339090</name>
</gene>
<accession>A0AAX6GZS4</accession>
<reference evidence="2" key="1">
    <citation type="journal article" date="2023" name="GigaByte">
        <title>Genome assembly of the bearded iris, Iris pallida Lam.</title>
        <authorList>
            <person name="Bruccoleri R.E."/>
            <person name="Oakeley E.J."/>
            <person name="Faust A.M.E."/>
            <person name="Altorfer M."/>
            <person name="Dessus-Babus S."/>
            <person name="Burckhardt D."/>
            <person name="Oertli M."/>
            <person name="Naumann U."/>
            <person name="Petersen F."/>
            <person name="Wong J."/>
        </authorList>
    </citation>
    <scope>NUCLEOTIDE SEQUENCE</scope>
    <source>
        <strain evidence="2">GSM-AAB239-AS_SAM_17_03QT</strain>
    </source>
</reference>
<evidence type="ECO:0000256" key="1">
    <source>
        <dbReference type="SAM" id="MobiDB-lite"/>
    </source>
</evidence>
<evidence type="ECO:0000313" key="3">
    <source>
        <dbReference type="Proteomes" id="UP001140949"/>
    </source>
</evidence>
<keyword evidence="3" id="KW-1185">Reference proteome</keyword>
<sequence>MPSPVSSSPEAQCRRRRWGTSLPRSPRAPPSRRRAQERRLSITPLFPNG</sequence>